<keyword evidence="1" id="KW-0812">Transmembrane</keyword>
<evidence type="ECO:0000313" key="3">
    <source>
        <dbReference type="Proteomes" id="UP000249696"/>
    </source>
</evidence>
<comment type="caution">
    <text evidence="2">The sequence shown here is derived from an EMBL/GenBank/DDBJ whole genome shotgun (WGS) entry which is preliminary data.</text>
</comment>
<dbReference type="AlphaFoldDB" id="A0A327R8F7"/>
<sequence>MYQCFYLKIWIWDNLVMYHCVDVILVAFVALPRSEVYSINNFESVLILHK</sequence>
<dbReference type="Proteomes" id="UP000249696">
    <property type="component" value="Unassembled WGS sequence"/>
</dbReference>
<dbReference type="EMBL" id="QLLN01000003">
    <property type="protein sequence ID" value="RAJ12455.1"/>
    <property type="molecule type" value="Genomic_DNA"/>
</dbReference>
<gene>
    <name evidence="2" type="ORF">LV92_01690</name>
</gene>
<evidence type="ECO:0000313" key="2">
    <source>
        <dbReference type="EMBL" id="RAJ12455.1"/>
    </source>
</evidence>
<keyword evidence="3" id="KW-1185">Reference proteome</keyword>
<proteinExistence type="predicted"/>
<name>A0A327R8F7_9FLAO</name>
<keyword evidence="1" id="KW-1133">Transmembrane helix</keyword>
<reference evidence="2 3" key="1">
    <citation type="submission" date="2018-06" db="EMBL/GenBank/DDBJ databases">
        <title>Genomic Encyclopedia of Archaeal and Bacterial Type Strains, Phase II (KMG-II): from individual species to whole genera.</title>
        <authorList>
            <person name="Goeker M."/>
        </authorList>
    </citation>
    <scope>NUCLEOTIDE SEQUENCE [LARGE SCALE GENOMIC DNA]</scope>
    <source>
        <strain evidence="2 3">DSM 23522</strain>
    </source>
</reference>
<keyword evidence="1" id="KW-0472">Membrane</keyword>
<accession>A0A327R8F7</accession>
<feature type="transmembrane region" description="Helical" evidence="1">
    <location>
        <begin position="15"/>
        <end position="31"/>
    </location>
</feature>
<protein>
    <submittedName>
        <fullName evidence="2">Uncharacterized protein</fullName>
    </submittedName>
</protein>
<organism evidence="2 3">
    <name type="scientific">Arenibacter echinorum</name>
    <dbReference type="NCBI Taxonomy" id="440515"/>
    <lineage>
        <taxon>Bacteria</taxon>
        <taxon>Pseudomonadati</taxon>
        <taxon>Bacteroidota</taxon>
        <taxon>Flavobacteriia</taxon>
        <taxon>Flavobacteriales</taxon>
        <taxon>Flavobacteriaceae</taxon>
        <taxon>Arenibacter</taxon>
    </lineage>
</organism>
<evidence type="ECO:0000256" key="1">
    <source>
        <dbReference type="SAM" id="Phobius"/>
    </source>
</evidence>